<dbReference type="PROSITE" id="PS00893">
    <property type="entry name" value="NUDIX_BOX"/>
    <property type="match status" value="1"/>
</dbReference>
<dbReference type="Gene3D" id="3.90.79.10">
    <property type="entry name" value="Nucleoside Triphosphate Pyrophosphohydrolase"/>
    <property type="match status" value="1"/>
</dbReference>
<comment type="similarity">
    <text evidence="2 5">Belongs to the Nudix hydrolase family.</text>
</comment>
<organism evidence="7 8">
    <name type="scientific">Saccharopolyspora spinosa</name>
    <dbReference type="NCBI Taxonomy" id="60894"/>
    <lineage>
        <taxon>Bacteria</taxon>
        <taxon>Bacillati</taxon>
        <taxon>Actinomycetota</taxon>
        <taxon>Actinomycetes</taxon>
        <taxon>Pseudonocardiales</taxon>
        <taxon>Pseudonocardiaceae</taxon>
        <taxon>Saccharopolyspora</taxon>
    </lineage>
</organism>
<protein>
    <submittedName>
        <fullName evidence="7">8-oxo-dGTP diphosphatase</fullName>
    </submittedName>
</protein>
<evidence type="ECO:0000313" key="8">
    <source>
        <dbReference type="Proteomes" id="UP000233786"/>
    </source>
</evidence>
<dbReference type="InterPro" id="IPR020476">
    <property type="entry name" value="Nudix_hydrolase"/>
</dbReference>
<dbReference type="SUPFAM" id="SSF55811">
    <property type="entry name" value="Nudix"/>
    <property type="match status" value="1"/>
</dbReference>
<dbReference type="OrthoDB" id="9804442at2"/>
<dbReference type="GO" id="GO:0008413">
    <property type="term" value="F:8-oxo-7,8-dihydroguanosine triphosphate pyrophosphatase activity"/>
    <property type="evidence" value="ECO:0007669"/>
    <property type="project" value="TreeGrafter"/>
</dbReference>
<dbReference type="RefSeq" id="WP_101376660.1">
    <property type="nucleotide sequence ID" value="NZ_CP061007.1"/>
</dbReference>
<accession>A0A2N3Y1B8</accession>
<feature type="domain" description="Nudix hydrolase" evidence="6">
    <location>
        <begin position="18"/>
        <end position="148"/>
    </location>
</feature>
<reference evidence="7" key="1">
    <citation type="submission" date="2017-12" db="EMBL/GenBank/DDBJ databases">
        <title>Sequencing the genomes of 1000 Actinobacteria strains.</title>
        <authorList>
            <person name="Klenk H.-P."/>
        </authorList>
    </citation>
    <scope>NUCLEOTIDE SEQUENCE [LARGE SCALE GENOMIC DNA]</scope>
    <source>
        <strain evidence="7">DSM 44228</strain>
    </source>
</reference>
<dbReference type="GO" id="GO:0044715">
    <property type="term" value="F:8-oxo-dGDP phosphatase activity"/>
    <property type="evidence" value="ECO:0007669"/>
    <property type="project" value="TreeGrafter"/>
</dbReference>
<evidence type="ECO:0000256" key="3">
    <source>
        <dbReference type="ARBA" id="ARBA00022801"/>
    </source>
</evidence>
<dbReference type="PANTHER" id="PTHR47707">
    <property type="entry name" value="8-OXO-DGTP DIPHOSPHATASE"/>
    <property type="match status" value="1"/>
</dbReference>
<dbReference type="AlphaFoldDB" id="A0A2N3Y1B8"/>
<keyword evidence="4" id="KW-0460">Magnesium</keyword>
<evidence type="ECO:0000256" key="5">
    <source>
        <dbReference type="RuleBase" id="RU003476"/>
    </source>
</evidence>
<keyword evidence="3 5" id="KW-0378">Hydrolase</keyword>
<dbReference type="PRINTS" id="PR00502">
    <property type="entry name" value="NUDIXFAMILY"/>
</dbReference>
<dbReference type="InterPro" id="IPR047127">
    <property type="entry name" value="MutT-like"/>
</dbReference>
<evidence type="ECO:0000256" key="1">
    <source>
        <dbReference type="ARBA" id="ARBA00001946"/>
    </source>
</evidence>
<dbReference type="PROSITE" id="PS51462">
    <property type="entry name" value="NUDIX"/>
    <property type="match status" value="1"/>
</dbReference>
<evidence type="ECO:0000313" key="7">
    <source>
        <dbReference type="EMBL" id="PKW16692.1"/>
    </source>
</evidence>
<sequence>MSLPDVNDLTRQDTADSIQQQVVSAVIDHNGQILLLQRPLNDFRGGTWELPSGKIEPGEDLTTALHREVLEETGLTIKTITGYLGAFDYTSGSGKRTRQHTWSVTVTHDNEVRLSEHDAHTWAIPTDPLPVSDEVATMITQHTHRTNT</sequence>
<dbReference type="Proteomes" id="UP000233786">
    <property type="component" value="Unassembled WGS sequence"/>
</dbReference>
<name>A0A2N3Y1B8_SACSN</name>
<comment type="cofactor">
    <cofactor evidence="1">
        <name>Mg(2+)</name>
        <dbReference type="ChEBI" id="CHEBI:18420"/>
    </cofactor>
</comment>
<dbReference type="PANTHER" id="PTHR47707:SF2">
    <property type="entry name" value="CTP PYROPHOSPHOHYDROLASE"/>
    <property type="match status" value="1"/>
</dbReference>
<proteinExistence type="inferred from homology"/>
<dbReference type="GO" id="GO:0044716">
    <property type="term" value="F:8-oxo-GDP phosphatase activity"/>
    <property type="evidence" value="ECO:0007669"/>
    <property type="project" value="TreeGrafter"/>
</dbReference>
<dbReference type="InterPro" id="IPR015797">
    <property type="entry name" value="NUDIX_hydrolase-like_dom_sf"/>
</dbReference>
<dbReference type="InterPro" id="IPR000086">
    <property type="entry name" value="NUDIX_hydrolase_dom"/>
</dbReference>
<dbReference type="EMBL" id="PJNB01000001">
    <property type="protein sequence ID" value="PKW16692.1"/>
    <property type="molecule type" value="Genomic_DNA"/>
</dbReference>
<dbReference type="GO" id="GO:0035539">
    <property type="term" value="F:8-oxo-7,8-dihydrodeoxyguanosine triphosphate pyrophosphatase activity"/>
    <property type="evidence" value="ECO:0007669"/>
    <property type="project" value="TreeGrafter"/>
</dbReference>
<dbReference type="Pfam" id="PF00293">
    <property type="entry name" value="NUDIX"/>
    <property type="match status" value="1"/>
</dbReference>
<comment type="caution">
    <text evidence="7">The sequence shown here is derived from an EMBL/GenBank/DDBJ whole genome shotgun (WGS) entry which is preliminary data.</text>
</comment>
<gene>
    <name evidence="7" type="ORF">A8926_4556</name>
</gene>
<dbReference type="InterPro" id="IPR020084">
    <property type="entry name" value="NUDIX_hydrolase_CS"/>
</dbReference>
<evidence type="ECO:0000259" key="6">
    <source>
        <dbReference type="PROSITE" id="PS51462"/>
    </source>
</evidence>
<evidence type="ECO:0000256" key="4">
    <source>
        <dbReference type="ARBA" id="ARBA00022842"/>
    </source>
</evidence>
<evidence type="ECO:0000256" key="2">
    <source>
        <dbReference type="ARBA" id="ARBA00005582"/>
    </source>
</evidence>
<keyword evidence="8" id="KW-1185">Reference proteome</keyword>
<dbReference type="GO" id="GO:0006281">
    <property type="term" value="P:DNA repair"/>
    <property type="evidence" value="ECO:0007669"/>
    <property type="project" value="InterPro"/>
</dbReference>
<dbReference type="STRING" id="994479.GCA_000194155_04716"/>